<keyword evidence="3" id="KW-1185">Reference proteome</keyword>
<accession>A0A2V1APL1</accession>
<proteinExistence type="predicted"/>
<gene>
    <name evidence="2" type="ORF">CXQ85_003677</name>
</gene>
<dbReference type="Proteomes" id="UP000244309">
    <property type="component" value="Unassembled WGS sequence"/>
</dbReference>
<evidence type="ECO:0000256" key="1">
    <source>
        <dbReference type="SAM" id="MobiDB-lite"/>
    </source>
</evidence>
<dbReference type="VEuPathDB" id="FungiDB:CXQ85_003677"/>
<name>A0A2V1APL1_9ASCO</name>
<evidence type="ECO:0000313" key="3">
    <source>
        <dbReference type="Proteomes" id="UP000244309"/>
    </source>
</evidence>
<evidence type="ECO:0000313" key="2">
    <source>
        <dbReference type="EMBL" id="PVH19819.1"/>
    </source>
</evidence>
<reference evidence="2 3" key="1">
    <citation type="submission" date="2017-12" db="EMBL/GenBank/DDBJ databases">
        <title>Genome Sequence of a Multidrug-Resistant Candida haemulonii Isolate from a Patient with Chronic Leg Ulcers in Israel.</title>
        <authorList>
            <person name="Chow N.A."/>
            <person name="Gade L."/>
            <person name="Batra D."/>
            <person name="Rowe L.A."/>
            <person name="Ben-Ami R."/>
            <person name="Loparev V.N."/>
            <person name="Litvintseva A.P."/>
        </authorList>
    </citation>
    <scope>NUCLEOTIDE SEQUENCE [LARGE SCALE GENOMIC DNA]</scope>
    <source>
        <strain evidence="2 3">B11899</strain>
    </source>
</reference>
<dbReference type="GeneID" id="37009007"/>
<dbReference type="RefSeq" id="XP_025340759.1">
    <property type="nucleotide sequence ID" value="XM_025487311.1"/>
</dbReference>
<feature type="region of interest" description="Disordered" evidence="1">
    <location>
        <begin position="20"/>
        <end position="74"/>
    </location>
</feature>
<feature type="compositionally biased region" description="Polar residues" evidence="1">
    <location>
        <begin position="55"/>
        <end position="68"/>
    </location>
</feature>
<comment type="caution">
    <text evidence="2">The sequence shown here is derived from an EMBL/GenBank/DDBJ whole genome shotgun (WGS) entry which is preliminary data.</text>
</comment>
<organism evidence="2 3">
    <name type="scientific">Candidozyma haemuli</name>
    <dbReference type="NCBI Taxonomy" id="45357"/>
    <lineage>
        <taxon>Eukaryota</taxon>
        <taxon>Fungi</taxon>
        <taxon>Dikarya</taxon>
        <taxon>Ascomycota</taxon>
        <taxon>Saccharomycotina</taxon>
        <taxon>Pichiomycetes</taxon>
        <taxon>Metschnikowiaceae</taxon>
        <taxon>Candidozyma</taxon>
    </lineage>
</organism>
<protein>
    <submittedName>
        <fullName evidence="2">Uncharacterized protein</fullName>
    </submittedName>
</protein>
<dbReference type="OrthoDB" id="4090528at2759"/>
<dbReference type="AlphaFoldDB" id="A0A2V1APL1"/>
<sequence>MAPYDDYESCLRFLETVPEEMQVPERSAARPRADLAGKGVLQSYNHDDSDDEVSSQELNFRTQDSSDYGSPKESIFSACSSPKMPSLSLHQEEVQDEDLDLFLGELDEVEIHEITNVLTYVKGEVPRLK</sequence>
<dbReference type="EMBL" id="PKFO01000002">
    <property type="protein sequence ID" value="PVH19819.1"/>
    <property type="molecule type" value="Genomic_DNA"/>
</dbReference>